<sequence length="187" mass="22083">MIKRCCMNNKIQLTEESYKDNPVLRYNGDKYYIIPNFNQYAISKAGEILNIKRDSTVSTYVGIDNYEHCTLHKKGKKYRKRVHRIMGKVFLGNPPVINHKDGDKSHNHLDNLERSSHQENIQHAYNNGYYQSTYKVVIRCTCKKTNESVVCRSMREAQRYTGVDRHRIKTFLNNTRPNYTNWIFAIV</sequence>
<keyword evidence="2" id="KW-0255">Endonuclease</keyword>
<feature type="domain" description="HNH nuclease" evidence="1">
    <location>
        <begin position="81"/>
        <end position="120"/>
    </location>
</feature>
<reference evidence="2" key="1">
    <citation type="journal article" date="2021" name="Proc. Natl. Acad. Sci. U.S.A.">
        <title>A Catalog of Tens of Thousands of Viruses from Human Metagenomes Reveals Hidden Associations with Chronic Diseases.</title>
        <authorList>
            <person name="Tisza M.J."/>
            <person name="Buck C.B."/>
        </authorList>
    </citation>
    <scope>NUCLEOTIDE SEQUENCE</scope>
    <source>
        <strain evidence="2">Ctz6O13</strain>
    </source>
</reference>
<dbReference type="EMBL" id="BK032843">
    <property type="protein sequence ID" value="DAF63651.1"/>
    <property type="molecule type" value="Genomic_DNA"/>
</dbReference>
<keyword evidence="2" id="KW-0378">Hydrolase</keyword>
<dbReference type="SUPFAM" id="SSF54060">
    <property type="entry name" value="His-Me finger endonucleases"/>
    <property type="match status" value="1"/>
</dbReference>
<keyword evidence="2" id="KW-0540">Nuclease</keyword>
<dbReference type="Gene3D" id="3.90.75.20">
    <property type="match status" value="1"/>
</dbReference>
<dbReference type="Pfam" id="PF13392">
    <property type="entry name" value="HNH_3"/>
    <property type="match status" value="1"/>
</dbReference>
<evidence type="ECO:0000313" key="2">
    <source>
        <dbReference type="EMBL" id="DAF63651.1"/>
    </source>
</evidence>
<organism evidence="2">
    <name type="scientific">Podoviridae sp. ctz6O13</name>
    <dbReference type="NCBI Taxonomy" id="2827757"/>
    <lineage>
        <taxon>Viruses</taxon>
        <taxon>Duplodnaviria</taxon>
        <taxon>Heunggongvirae</taxon>
        <taxon>Uroviricota</taxon>
        <taxon>Caudoviricetes</taxon>
    </lineage>
</organism>
<proteinExistence type="predicted"/>
<accession>A0A8S5TKR4</accession>
<dbReference type="InterPro" id="IPR044925">
    <property type="entry name" value="His-Me_finger_sf"/>
</dbReference>
<dbReference type="InterPro" id="IPR003615">
    <property type="entry name" value="HNH_nuc"/>
</dbReference>
<evidence type="ECO:0000259" key="1">
    <source>
        <dbReference type="Pfam" id="PF13392"/>
    </source>
</evidence>
<protein>
    <submittedName>
        <fullName evidence="2">Homing endonuclease</fullName>
    </submittedName>
</protein>
<dbReference type="GO" id="GO:0004519">
    <property type="term" value="F:endonuclease activity"/>
    <property type="evidence" value="ECO:0007669"/>
    <property type="project" value="UniProtKB-KW"/>
</dbReference>
<name>A0A8S5TKR4_9CAUD</name>